<evidence type="ECO:0000313" key="3">
    <source>
        <dbReference type="EMBL" id="HER43525.1"/>
    </source>
</evidence>
<feature type="compositionally biased region" description="Basic residues" evidence="1">
    <location>
        <begin position="354"/>
        <end position="366"/>
    </location>
</feature>
<protein>
    <recommendedName>
        <fullName evidence="2">PSP1 C-terminal domain-containing protein</fullName>
    </recommendedName>
</protein>
<dbReference type="Proteomes" id="UP000886069">
    <property type="component" value="Unassembled WGS sequence"/>
</dbReference>
<gene>
    <name evidence="3" type="ORF">ENO08_03605</name>
</gene>
<dbReference type="EMBL" id="DSEC01000253">
    <property type="protein sequence ID" value="HER43525.1"/>
    <property type="molecule type" value="Genomic_DNA"/>
</dbReference>
<evidence type="ECO:0000259" key="2">
    <source>
        <dbReference type="PROSITE" id="PS51411"/>
    </source>
</evidence>
<feature type="compositionally biased region" description="Basic and acidic residues" evidence="1">
    <location>
        <begin position="307"/>
        <end position="341"/>
    </location>
</feature>
<organism evidence="3">
    <name type="scientific">Eiseniibacteriota bacterium</name>
    <dbReference type="NCBI Taxonomy" id="2212470"/>
    <lineage>
        <taxon>Bacteria</taxon>
        <taxon>Candidatus Eiseniibacteriota</taxon>
    </lineage>
</organism>
<name>A0A7V2AUI6_UNCEI</name>
<dbReference type="NCBIfam" id="NF041131">
    <property type="entry name" value="RicT_YaaT_fam"/>
    <property type="match status" value="1"/>
</dbReference>
<dbReference type="InterPro" id="IPR007557">
    <property type="entry name" value="PSP1_C"/>
</dbReference>
<accession>A0A7V2AUI6</accession>
<proteinExistence type="predicted"/>
<reference evidence="3" key="1">
    <citation type="journal article" date="2020" name="mSystems">
        <title>Genome- and Community-Level Interaction Insights into Carbon Utilization and Element Cycling Functions of Hydrothermarchaeota in Hydrothermal Sediment.</title>
        <authorList>
            <person name="Zhou Z."/>
            <person name="Liu Y."/>
            <person name="Xu W."/>
            <person name="Pan J."/>
            <person name="Luo Z.H."/>
            <person name="Li M."/>
        </authorList>
    </citation>
    <scope>NUCLEOTIDE SEQUENCE [LARGE SCALE GENOMIC DNA]</scope>
    <source>
        <strain evidence="3">SpSt-1233</strain>
    </source>
</reference>
<feature type="domain" description="PSP1 C-terminal" evidence="2">
    <location>
        <begin position="59"/>
        <end position="144"/>
    </location>
</feature>
<dbReference type="PROSITE" id="PS51411">
    <property type="entry name" value="PSP1_C"/>
    <property type="match status" value="1"/>
</dbReference>
<feature type="compositionally biased region" description="Basic and acidic residues" evidence="1">
    <location>
        <begin position="278"/>
        <end position="299"/>
    </location>
</feature>
<dbReference type="Pfam" id="PF04468">
    <property type="entry name" value="PSP1"/>
    <property type="match status" value="1"/>
</dbReference>
<sequence length="366" mass="41655">MELVEVQFKGQRKELYLNSRALYLHTGNYCVVQADRGEDMGLIVSIVKVGPKDAESDMKEILRHATDNDIMMMEEKREKEAEALKICQQKAAEHDLQIKLVDVEYQFDSNKITFYFTADGRIDFRELVKDLAGVFRTRIDLRQIGVRDEARRFDGMGMCGRKLCCSSWLKDFEPVTLKMAKDQNLPLTPSKISGACGRLMCCLAYELCDYKDLVRDIPKVGSKVSCFGGRHRLEKVDIFRATVILSDEDGNTVEVAIEDLKEELSRSAAPAQPVEADNGGRPEKEADGDDRRKREDRPGRRPQGVQENERPSERQDSERPPREKHDGRQGPETKKAPEVRQDSGQSQRNGGGGKPRRPGRRRNRKN</sequence>
<feature type="region of interest" description="Disordered" evidence="1">
    <location>
        <begin position="263"/>
        <end position="366"/>
    </location>
</feature>
<evidence type="ECO:0000256" key="1">
    <source>
        <dbReference type="SAM" id="MobiDB-lite"/>
    </source>
</evidence>
<comment type="caution">
    <text evidence="3">The sequence shown here is derived from an EMBL/GenBank/DDBJ whole genome shotgun (WGS) entry which is preliminary data.</text>
</comment>
<dbReference type="InterPro" id="IPR047767">
    <property type="entry name" value="PSP1-like"/>
</dbReference>
<dbReference type="PANTHER" id="PTHR43830">
    <property type="entry name" value="PROTEIN PSP1"/>
    <property type="match status" value="1"/>
</dbReference>
<dbReference type="GO" id="GO:0005737">
    <property type="term" value="C:cytoplasm"/>
    <property type="evidence" value="ECO:0007669"/>
    <property type="project" value="TreeGrafter"/>
</dbReference>
<dbReference type="AlphaFoldDB" id="A0A7V2AUI6"/>
<dbReference type="PANTHER" id="PTHR43830:SF3">
    <property type="entry name" value="PROTEIN PSP1"/>
    <property type="match status" value="1"/>
</dbReference>